<dbReference type="EC" id="2.5.1.15" evidence="4"/>
<evidence type="ECO:0000256" key="7">
    <source>
        <dbReference type="ARBA" id="ARBA00022842"/>
    </source>
</evidence>
<dbReference type="GO" id="GO:0005829">
    <property type="term" value="C:cytosol"/>
    <property type="evidence" value="ECO:0007669"/>
    <property type="project" value="TreeGrafter"/>
</dbReference>
<evidence type="ECO:0000256" key="2">
    <source>
        <dbReference type="ARBA" id="ARBA00001946"/>
    </source>
</evidence>
<evidence type="ECO:0000313" key="11">
    <source>
        <dbReference type="Proteomes" id="UP000319148"/>
    </source>
</evidence>
<dbReference type="GO" id="GO:0046872">
    <property type="term" value="F:metal ion binding"/>
    <property type="evidence" value="ECO:0007669"/>
    <property type="project" value="UniProtKB-KW"/>
</dbReference>
<dbReference type="NCBIfam" id="TIGR01496">
    <property type="entry name" value="DHPS"/>
    <property type="match status" value="1"/>
</dbReference>
<comment type="cofactor">
    <cofactor evidence="2">
        <name>Mg(2+)</name>
        <dbReference type="ChEBI" id="CHEBI:18420"/>
    </cofactor>
</comment>
<keyword evidence="5 10" id="KW-0808">Transferase</keyword>
<sequence>MTSRKFYLQPLGILRGSVSSEAVDQGRALPLAGGPLAFTMVMLVERTDTGKLRRSFVSVAEFDDFVAGYSPDVAENLVHQKQKLTSVRPALRLPGGRILDWQRPLVQGILNVTPDSFSDGGRHNRLDDALAHAQQMLEQGADIIDIGGESTRPGAETVSIEEELERVLPVIDGLKGTQAIVSLDTRNAPVMRAGLAAGVHIINDVSALSHDPDSLEVMQESEAPIILMHAQGTPQTMQQDPVYDDVLLDVFDYLEQRLDFCEQNGIARERLIVDPGIGFGKTVEHNAELLQGLALFHSLGVPVLLGASRKRFIAAMSRDEAAMGRLGGSLGAAQLAWDNAVQVVRVHDVPETVQLLDVWLYTSKM</sequence>
<dbReference type="GO" id="GO:0046654">
    <property type="term" value="P:tetrahydrofolate biosynthetic process"/>
    <property type="evidence" value="ECO:0007669"/>
    <property type="project" value="TreeGrafter"/>
</dbReference>
<dbReference type="PROSITE" id="PS00793">
    <property type="entry name" value="DHPS_2"/>
    <property type="match status" value="1"/>
</dbReference>
<keyword evidence="11" id="KW-1185">Reference proteome</keyword>
<protein>
    <recommendedName>
        <fullName evidence="4">dihydropteroate synthase</fullName>
        <ecNumber evidence="4">2.5.1.15</ecNumber>
    </recommendedName>
</protein>
<dbReference type="Pfam" id="PF00809">
    <property type="entry name" value="Pterin_bind"/>
    <property type="match status" value="1"/>
</dbReference>
<dbReference type="CDD" id="cd00739">
    <property type="entry name" value="DHPS"/>
    <property type="match status" value="1"/>
</dbReference>
<dbReference type="InterPro" id="IPR000489">
    <property type="entry name" value="Pterin-binding_dom"/>
</dbReference>
<comment type="caution">
    <text evidence="10">The sequence shown here is derived from an EMBL/GenBank/DDBJ whole genome shotgun (WGS) entry which is preliminary data.</text>
</comment>
<keyword evidence="7" id="KW-0460">Magnesium</keyword>
<dbReference type="SUPFAM" id="SSF51717">
    <property type="entry name" value="Dihydropteroate synthetase-like"/>
    <property type="match status" value="1"/>
</dbReference>
<dbReference type="InterPro" id="IPR011005">
    <property type="entry name" value="Dihydropteroate_synth-like_sf"/>
</dbReference>
<dbReference type="InterPro" id="IPR006390">
    <property type="entry name" value="DHP_synth_dom"/>
</dbReference>
<evidence type="ECO:0000256" key="8">
    <source>
        <dbReference type="ARBA" id="ARBA00022909"/>
    </source>
</evidence>
<comment type="catalytic activity">
    <reaction evidence="1">
        <text>(7,8-dihydropterin-6-yl)methyl diphosphate + 4-aminobenzoate = 7,8-dihydropteroate + diphosphate</text>
        <dbReference type="Rhea" id="RHEA:19949"/>
        <dbReference type="ChEBI" id="CHEBI:17836"/>
        <dbReference type="ChEBI" id="CHEBI:17839"/>
        <dbReference type="ChEBI" id="CHEBI:33019"/>
        <dbReference type="ChEBI" id="CHEBI:72950"/>
        <dbReference type="EC" id="2.5.1.15"/>
    </reaction>
</comment>
<evidence type="ECO:0000256" key="6">
    <source>
        <dbReference type="ARBA" id="ARBA00022723"/>
    </source>
</evidence>
<organism evidence="10 11">
    <name type="scientific">Emcibacter nanhaiensis</name>
    <dbReference type="NCBI Taxonomy" id="1505037"/>
    <lineage>
        <taxon>Bacteria</taxon>
        <taxon>Pseudomonadati</taxon>
        <taxon>Pseudomonadota</taxon>
        <taxon>Alphaproteobacteria</taxon>
        <taxon>Emcibacterales</taxon>
        <taxon>Emcibacteraceae</taxon>
        <taxon>Emcibacter</taxon>
    </lineage>
</organism>
<name>A0A501PQL8_9PROT</name>
<feature type="domain" description="Pterin-binding" evidence="9">
    <location>
        <begin position="104"/>
        <end position="357"/>
    </location>
</feature>
<evidence type="ECO:0000256" key="3">
    <source>
        <dbReference type="ARBA" id="ARBA00004763"/>
    </source>
</evidence>
<dbReference type="PANTHER" id="PTHR20941:SF1">
    <property type="entry name" value="FOLIC ACID SYNTHESIS PROTEIN FOL1"/>
    <property type="match status" value="1"/>
</dbReference>
<dbReference type="PROSITE" id="PS00792">
    <property type="entry name" value="DHPS_1"/>
    <property type="match status" value="1"/>
</dbReference>
<dbReference type="EMBL" id="VFIY01000005">
    <property type="protein sequence ID" value="TPD61981.1"/>
    <property type="molecule type" value="Genomic_DNA"/>
</dbReference>
<reference evidence="11" key="1">
    <citation type="submission" date="2019-06" db="EMBL/GenBank/DDBJ databases">
        <title>The complete genome of Emcibacter congregatus ZYLT.</title>
        <authorList>
            <person name="Zhao Z."/>
        </authorList>
    </citation>
    <scope>NUCLEOTIDE SEQUENCE [LARGE SCALE GENOMIC DNA]</scope>
    <source>
        <strain evidence="11">MCCC 1A06723</strain>
    </source>
</reference>
<evidence type="ECO:0000256" key="5">
    <source>
        <dbReference type="ARBA" id="ARBA00022679"/>
    </source>
</evidence>
<evidence type="ECO:0000256" key="4">
    <source>
        <dbReference type="ARBA" id="ARBA00012458"/>
    </source>
</evidence>
<keyword evidence="8" id="KW-0289">Folate biosynthesis</keyword>
<evidence type="ECO:0000259" key="9">
    <source>
        <dbReference type="PROSITE" id="PS50972"/>
    </source>
</evidence>
<evidence type="ECO:0000256" key="1">
    <source>
        <dbReference type="ARBA" id="ARBA00000012"/>
    </source>
</evidence>
<dbReference type="InterPro" id="IPR045031">
    <property type="entry name" value="DHP_synth-like"/>
</dbReference>
<evidence type="ECO:0000313" key="10">
    <source>
        <dbReference type="EMBL" id="TPD61981.1"/>
    </source>
</evidence>
<dbReference type="PROSITE" id="PS50972">
    <property type="entry name" value="PTERIN_BINDING"/>
    <property type="match status" value="1"/>
</dbReference>
<proteinExistence type="predicted"/>
<dbReference type="RefSeq" id="WP_139939893.1">
    <property type="nucleotide sequence ID" value="NZ_JBHSYP010000003.1"/>
</dbReference>
<dbReference type="GO" id="GO:0004156">
    <property type="term" value="F:dihydropteroate synthase activity"/>
    <property type="evidence" value="ECO:0007669"/>
    <property type="project" value="UniProtKB-EC"/>
</dbReference>
<dbReference type="PANTHER" id="PTHR20941">
    <property type="entry name" value="FOLATE SYNTHESIS PROTEINS"/>
    <property type="match status" value="1"/>
</dbReference>
<dbReference type="Gene3D" id="3.20.20.20">
    <property type="entry name" value="Dihydropteroate synthase-like"/>
    <property type="match status" value="1"/>
</dbReference>
<accession>A0A501PQL8</accession>
<dbReference type="AlphaFoldDB" id="A0A501PQL8"/>
<keyword evidence="6" id="KW-0479">Metal-binding</keyword>
<dbReference type="OrthoDB" id="9811744at2"/>
<gene>
    <name evidence="10" type="primary">folP</name>
    <name evidence="10" type="ORF">FIV46_07205</name>
</gene>
<comment type="pathway">
    <text evidence="3">Cofactor biosynthesis; tetrahydrofolate biosynthesis; 7,8-dihydrofolate from 2-amino-4-hydroxy-6-hydroxymethyl-7,8-dihydropteridine diphosphate and 4-aminobenzoate: step 1/2.</text>
</comment>
<dbReference type="GO" id="GO:0046656">
    <property type="term" value="P:folic acid biosynthetic process"/>
    <property type="evidence" value="ECO:0007669"/>
    <property type="project" value="UniProtKB-KW"/>
</dbReference>
<dbReference type="Proteomes" id="UP000319148">
    <property type="component" value="Unassembled WGS sequence"/>
</dbReference>